<dbReference type="Pfam" id="PF12849">
    <property type="entry name" value="PBP_like_2"/>
    <property type="match status" value="1"/>
</dbReference>
<gene>
    <name evidence="3" type="ORF">ESA94_13600</name>
</gene>
<evidence type="ECO:0000313" key="3">
    <source>
        <dbReference type="EMBL" id="RXK59172.1"/>
    </source>
</evidence>
<keyword evidence="1" id="KW-0732">Signal</keyword>
<dbReference type="Gene3D" id="3.40.190.10">
    <property type="entry name" value="Periplasmic binding protein-like II"/>
    <property type="match status" value="2"/>
</dbReference>
<name>A0A4Q1CGD3_9BACT</name>
<dbReference type="AlphaFoldDB" id="A0A4Q1CGD3"/>
<dbReference type="InterPro" id="IPR024370">
    <property type="entry name" value="PBP_domain"/>
</dbReference>
<dbReference type="SUPFAM" id="SSF53850">
    <property type="entry name" value="Periplasmic binding protein-like II"/>
    <property type="match status" value="1"/>
</dbReference>
<reference evidence="3 4" key="1">
    <citation type="submission" date="2019-01" db="EMBL/GenBank/DDBJ databases">
        <title>Lacibacter sp. strain TTM-7.</title>
        <authorList>
            <person name="Chen W.-M."/>
        </authorList>
    </citation>
    <scope>NUCLEOTIDE SEQUENCE [LARGE SCALE GENOMIC DNA]</scope>
    <source>
        <strain evidence="3 4">TTM-7</strain>
    </source>
</reference>
<dbReference type="RefSeq" id="WP_129131476.1">
    <property type="nucleotide sequence ID" value="NZ_SDHW01000004.1"/>
</dbReference>
<evidence type="ECO:0000256" key="1">
    <source>
        <dbReference type="ARBA" id="ARBA00022729"/>
    </source>
</evidence>
<dbReference type="Proteomes" id="UP000290204">
    <property type="component" value="Unassembled WGS sequence"/>
</dbReference>
<evidence type="ECO:0000313" key="4">
    <source>
        <dbReference type="Proteomes" id="UP000290204"/>
    </source>
</evidence>
<evidence type="ECO:0000259" key="2">
    <source>
        <dbReference type="Pfam" id="PF12849"/>
    </source>
</evidence>
<sequence length="311" mass="35227">MVKRFAAFVSILFIGFVSCKTKKPQPTDTGTAGTIHISVDEAFKPILEEQIKVFESAYPKAKIIAEYKPEAECWNDLLNDSTRMVIVTKKLTTREARYYSDSLGLYPKSELLARDAVALVVNRNAVDSVFTKEDVQQLLLGTSKKPYKLVFDGVKATSSVRYAIDSILKGKMFNTSVITAAKNSRDVIEYIAANPGYVGFVGVSWIGNPEDVDQLEMLKKVRIAWLPCDSCDEAGTFTKPWQEEILTKRYPYSREIYYVLKENHAGLGKAFINFMNSDRGQLIFRRGYLVPGRRIYIMRETQLKLVKPVTQ</sequence>
<dbReference type="InterPro" id="IPR050811">
    <property type="entry name" value="Phosphate_ABC_transporter"/>
</dbReference>
<dbReference type="PANTHER" id="PTHR30570:SF1">
    <property type="entry name" value="PHOSPHATE-BINDING PROTEIN PSTS"/>
    <property type="match status" value="1"/>
</dbReference>
<dbReference type="OrthoDB" id="1450880at2"/>
<organism evidence="3 4">
    <name type="scientific">Lacibacter luteus</name>
    <dbReference type="NCBI Taxonomy" id="2508719"/>
    <lineage>
        <taxon>Bacteria</taxon>
        <taxon>Pseudomonadati</taxon>
        <taxon>Bacteroidota</taxon>
        <taxon>Chitinophagia</taxon>
        <taxon>Chitinophagales</taxon>
        <taxon>Chitinophagaceae</taxon>
        <taxon>Lacibacter</taxon>
    </lineage>
</organism>
<dbReference type="EMBL" id="SDHW01000004">
    <property type="protein sequence ID" value="RXK59172.1"/>
    <property type="molecule type" value="Genomic_DNA"/>
</dbReference>
<dbReference type="PROSITE" id="PS51257">
    <property type="entry name" value="PROKAR_LIPOPROTEIN"/>
    <property type="match status" value="1"/>
</dbReference>
<dbReference type="PANTHER" id="PTHR30570">
    <property type="entry name" value="PERIPLASMIC PHOSPHATE BINDING COMPONENT OF PHOSPHATE ABC TRANSPORTER"/>
    <property type="match status" value="1"/>
</dbReference>
<feature type="domain" description="PBP" evidence="2">
    <location>
        <begin position="26"/>
        <end position="279"/>
    </location>
</feature>
<keyword evidence="4" id="KW-1185">Reference proteome</keyword>
<protein>
    <submittedName>
        <fullName evidence="3">Phosphate ABC transporter substrate-binding protein, PhoT family</fullName>
    </submittedName>
</protein>
<accession>A0A4Q1CGD3</accession>
<proteinExistence type="predicted"/>
<comment type="caution">
    <text evidence="3">The sequence shown here is derived from an EMBL/GenBank/DDBJ whole genome shotgun (WGS) entry which is preliminary data.</text>
</comment>